<feature type="region of interest" description="Disordered" evidence="1">
    <location>
        <begin position="301"/>
        <end position="322"/>
    </location>
</feature>
<name>A0A7R8CWI0_LEPSM</name>
<dbReference type="Pfam" id="PF09133">
    <property type="entry name" value="SANTA"/>
    <property type="match status" value="1"/>
</dbReference>
<evidence type="ECO:0000313" key="3">
    <source>
        <dbReference type="EMBL" id="CAF2951967.1"/>
    </source>
</evidence>
<feature type="region of interest" description="Disordered" evidence="1">
    <location>
        <begin position="122"/>
        <end position="146"/>
    </location>
</feature>
<dbReference type="EMBL" id="HG994584">
    <property type="protein sequence ID" value="CAF2951967.1"/>
    <property type="molecule type" value="Genomic_DNA"/>
</dbReference>
<sequence length="322" mass="37462">MEKGPQRFLRLAEIITIRDDIRILKKWSLALSKGRIPILEGDLIDPTTKLPFRDRWSSSRILEGRKRWIRTKSGCEYTLKGPPYFSDIRTCPEYILLNFKEGFPRNWKELFERWQKDSSLPKLHSEESSRKRNHSEASSKMSCAVESSSQKKCNQERYTMDKDCTDHVEGNQKHIKYLDAKFQPVIHLKRLSSKRLMSRRFVKSNPFKNLSNNITSNGNSSNALPDTNVIMKEFQQKPKSVKQTRKNANILQQLNGNHVDNFFDLPIDSHVGKNTMDFNELFESDSDQDISVNTPRTPIIMNLSSDPDTEEVDEVHKSKKNE</sequence>
<protein>
    <submittedName>
        <fullName evidence="3">(salmon louse) hypothetical protein</fullName>
    </submittedName>
</protein>
<feature type="domain" description="SANTA" evidence="2">
    <location>
        <begin position="24"/>
        <end position="110"/>
    </location>
</feature>
<dbReference type="Proteomes" id="UP000675881">
    <property type="component" value="Chromosome 5"/>
</dbReference>
<evidence type="ECO:0000256" key="1">
    <source>
        <dbReference type="SAM" id="MobiDB-lite"/>
    </source>
</evidence>
<feature type="compositionally biased region" description="Basic and acidic residues" evidence="1">
    <location>
        <begin position="123"/>
        <end position="137"/>
    </location>
</feature>
<gene>
    <name evidence="3" type="ORF">LSAA_10478</name>
</gene>
<keyword evidence="4" id="KW-1185">Reference proteome</keyword>
<evidence type="ECO:0000259" key="2">
    <source>
        <dbReference type="Pfam" id="PF09133"/>
    </source>
</evidence>
<dbReference type="OrthoDB" id="118550at2759"/>
<dbReference type="AlphaFoldDB" id="A0A7R8CWI0"/>
<accession>A0A7R8CWI0</accession>
<organism evidence="3 4">
    <name type="scientific">Lepeophtheirus salmonis</name>
    <name type="common">Salmon louse</name>
    <name type="synonym">Caligus salmonis</name>
    <dbReference type="NCBI Taxonomy" id="72036"/>
    <lineage>
        <taxon>Eukaryota</taxon>
        <taxon>Metazoa</taxon>
        <taxon>Ecdysozoa</taxon>
        <taxon>Arthropoda</taxon>
        <taxon>Crustacea</taxon>
        <taxon>Multicrustacea</taxon>
        <taxon>Hexanauplia</taxon>
        <taxon>Copepoda</taxon>
        <taxon>Siphonostomatoida</taxon>
        <taxon>Caligidae</taxon>
        <taxon>Lepeophtheirus</taxon>
    </lineage>
</organism>
<dbReference type="InterPro" id="IPR015216">
    <property type="entry name" value="SANTA"/>
</dbReference>
<evidence type="ECO:0000313" key="4">
    <source>
        <dbReference type="Proteomes" id="UP000675881"/>
    </source>
</evidence>
<proteinExistence type="predicted"/>
<reference evidence="3" key="1">
    <citation type="submission" date="2021-02" db="EMBL/GenBank/DDBJ databases">
        <authorList>
            <person name="Bekaert M."/>
        </authorList>
    </citation>
    <scope>NUCLEOTIDE SEQUENCE</scope>
    <source>
        <strain evidence="3">IoA-00</strain>
    </source>
</reference>